<keyword evidence="2" id="KW-1185">Reference proteome</keyword>
<dbReference type="Proteomes" id="UP000594051">
    <property type="component" value="Segment"/>
</dbReference>
<dbReference type="GeneID" id="65128897"/>
<reference evidence="1 2" key="1">
    <citation type="submission" date="2020-07" db="EMBL/GenBank/DDBJ databases">
        <title>Taxonomic proposal: Crassvirales, a new order of highly abundant and diverse bacterial viruses.</title>
        <authorList>
            <person name="Shkoporov A.N."/>
            <person name="Stockdale S.R."/>
            <person name="Guerin E."/>
            <person name="Ross R.P."/>
            <person name="Hill C."/>
        </authorList>
    </citation>
    <scope>NUCLEOTIDE SEQUENCE [LARGE SCALE GENOMIC DNA]</scope>
</reference>
<dbReference type="RefSeq" id="YP_010110584.1">
    <property type="nucleotide sequence ID" value="NC_055872.1"/>
</dbReference>
<evidence type="ECO:0008006" key="3">
    <source>
        <dbReference type="Google" id="ProtNLM"/>
    </source>
</evidence>
<dbReference type="EMBL" id="MT774379">
    <property type="protein sequence ID" value="QOR58426.1"/>
    <property type="molecule type" value="Genomic_DNA"/>
</dbReference>
<evidence type="ECO:0000313" key="1">
    <source>
        <dbReference type="EMBL" id="QOR58426.1"/>
    </source>
</evidence>
<name>A0A7M1RVW2_9CAUD</name>
<sequence>MIKQENLPKLKIKDRALSENTYRIGNKYWRVTTLIQYAKEKKYEVFDLPLVGIDISITPFDVNNFNDFLYHSNLVNKADTNYPIILDDNGYIADGWHRVAKSILNGENTIKAIRLEEMPTADGEYTNE</sequence>
<dbReference type="KEGG" id="vg:65128897"/>
<protein>
    <recommendedName>
        <fullName evidence="3">ParB/Sulfiredoxin domain-containing protein</fullName>
    </recommendedName>
</protein>
<evidence type="ECO:0000313" key="2">
    <source>
        <dbReference type="Proteomes" id="UP000594051"/>
    </source>
</evidence>
<proteinExistence type="predicted"/>
<organism evidence="1 2">
    <name type="scientific">uncultured phage cr118_1</name>
    <dbReference type="NCBI Taxonomy" id="2772063"/>
    <lineage>
        <taxon>Viruses</taxon>
        <taxon>Duplodnaviria</taxon>
        <taxon>Heunggongvirae</taxon>
        <taxon>Uroviricota</taxon>
        <taxon>Caudoviricetes</taxon>
        <taxon>Crassvirales</taxon>
        <taxon>Suoliviridae</taxon>
        <taxon>Uncouvirinae</taxon>
        <taxon>Besingivirus</taxon>
        <taxon>Besingivirus coli</taxon>
    </lineage>
</organism>
<accession>A0A7M1RVW2</accession>